<dbReference type="Proteomes" id="UP001595872">
    <property type="component" value="Unassembled WGS sequence"/>
</dbReference>
<comment type="caution">
    <text evidence="1">The sequence shown here is derived from an EMBL/GenBank/DDBJ whole genome shotgun (WGS) entry which is preliminary data.</text>
</comment>
<gene>
    <name evidence="1" type="ORF">ACFPCY_31875</name>
</gene>
<accession>A0ABV9U7U6</accession>
<dbReference type="PANTHER" id="PTHR34817:SF1">
    <property type="entry name" value="NUCLEOTIDYLTRANSFERASE"/>
    <property type="match status" value="1"/>
</dbReference>
<evidence type="ECO:0000313" key="2">
    <source>
        <dbReference type="Proteomes" id="UP001595872"/>
    </source>
</evidence>
<organism evidence="1 2">
    <name type="scientific">Actinomadura gamaensis</name>
    <dbReference type="NCBI Taxonomy" id="1763541"/>
    <lineage>
        <taxon>Bacteria</taxon>
        <taxon>Bacillati</taxon>
        <taxon>Actinomycetota</taxon>
        <taxon>Actinomycetes</taxon>
        <taxon>Streptosporangiales</taxon>
        <taxon>Thermomonosporaceae</taxon>
        <taxon>Actinomadura</taxon>
    </lineage>
</organism>
<name>A0ABV9U7U6_9ACTN</name>
<proteinExistence type="predicted"/>
<protein>
    <submittedName>
        <fullName evidence="1">DNA polymerase beta superfamily protein</fullName>
    </submittedName>
</protein>
<dbReference type="InterPro" id="IPR018775">
    <property type="entry name" value="RlaP"/>
</dbReference>
<dbReference type="PANTHER" id="PTHR34817">
    <property type="entry name" value="NUCLEOTIDYLTRANSFERASE"/>
    <property type="match status" value="1"/>
</dbReference>
<evidence type="ECO:0000313" key="1">
    <source>
        <dbReference type="EMBL" id="MFC4911944.1"/>
    </source>
</evidence>
<keyword evidence="2" id="KW-1185">Reference proteome</keyword>
<sequence>MNLPEGLMADVAAWHPHPRAFITISGAHLYGFPSRDSDIDLRGLHVQPLREVVSLEPGRDTHSRMWFRDGLEVDVVTHDVAKYCRLLLRCSGEILEQLTSPLIVETSPLHDELLALTPSLVCTGYARHYFGFSRGQWNQFGKENRLKPLLYTFRTLLTGIHLMRAGEVETDLTVLAAEYGPAYLPELIEAKRSAEHGGTPADLLDRDRFTADFEKLTARLETERDTSPLPDVPTCRDELNELVIRTRLAAVRE</sequence>
<dbReference type="RefSeq" id="WP_378261354.1">
    <property type="nucleotide sequence ID" value="NZ_JBHSIT010000010.1"/>
</dbReference>
<reference evidence="2" key="1">
    <citation type="journal article" date="2019" name="Int. J. Syst. Evol. Microbiol.">
        <title>The Global Catalogue of Microorganisms (GCM) 10K type strain sequencing project: providing services to taxonomists for standard genome sequencing and annotation.</title>
        <authorList>
            <consortium name="The Broad Institute Genomics Platform"/>
            <consortium name="The Broad Institute Genome Sequencing Center for Infectious Disease"/>
            <person name="Wu L."/>
            <person name="Ma J."/>
        </authorList>
    </citation>
    <scope>NUCLEOTIDE SEQUENCE [LARGE SCALE GENOMIC DNA]</scope>
    <source>
        <strain evidence="2">KLKA75</strain>
    </source>
</reference>
<dbReference type="Pfam" id="PF10127">
    <property type="entry name" value="RlaP"/>
    <property type="match status" value="1"/>
</dbReference>
<dbReference type="EMBL" id="JBHSIT010000010">
    <property type="protein sequence ID" value="MFC4911944.1"/>
    <property type="molecule type" value="Genomic_DNA"/>
</dbReference>